<dbReference type="GO" id="GO:0004713">
    <property type="term" value="F:protein tyrosine kinase activity"/>
    <property type="evidence" value="ECO:0007669"/>
    <property type="project" value="TreeGrafter"/>
</dbReference>
<dbReference type="InterPro" id="IPR003856">
    <property type="entry name" value="LPS_length_determ_N"/>
</dbReference>
<gene>
    <name evidence="10" type="ORF">JF537_04430</name>
</gene>
<evidence type="ECO:0000256" key="6">
    <source>
        <dbReference type="ARBA" id="ARBA00023136"/>
    </source>
</evidence>
<comment type="subcellular location">
    <subcellularLocation>
        <location evidence="1">Cell membrane</location>
        <topology evidence="1">Multi-pass membrane protein</topology>
    </subcellularLocation>
</comment>
<comment type="similarity">
    <text evidence="2">Belongs to the CpsC/CapA family.</text>
</comment>
<keyword evidence="6 7" id="KW-0472">Membrane</keyword>
<dbReference type="Proteomes" id="UP000664578">
    <property type="component" value="Unassembled WGS sequence"/>
</dbReference>
<name>A0A8I1MEA2_9BACI</name>
<keyword evidence="5 7" id="KW-1133">Transmembrane helix</keyword>
<dbReference type="RefSeq" id="WP_206782212.1">
    <property type="nucleotide sequence ID" value="NZ_JAEMWV010000002.1"/>
</dbReference>
<accession>A0A8I1MEA2</accession>
<evidence type="ECO:0000256" key="5">
    <source>
        <dbReference type="ARBA" id="ARBA00022989"/>
    </source>
</evidence>
<evidence type="ECO:0000313" key="10">
    <source>
        <dbReference type="EMBL" id="MBN8250825.1"/>
    </source>
</evidence>
<sequence length="250" mass="27657">MEETISLKELFQTLKKRLWLIALITMIAAIISAVVSFFVMTPIYESKTQILVNQAKSDEQLYNTNQVQTNIQLINTYNQIITSPVILDTVKEELNLDRSVPALKEQIQVSSATDSQVVDLTVQDESPHMAAKIANKTAEVFQEKISSIMNVDNVNILSKAEVGKDIAPVKPQPLLNIAIAIVVGLMLGVGVAFLLEYLDNTLKTEQDIEQILELPVIGVITNIKDVPKATVRQTEPIGRAQRTRGETFGS</sequence>
<evidence type="ECO:0000256" key="7">
    <source>
        <dbReference type="SAM" id="Phobius"/>
    </source>
</evidence>
<dbReference type="EMBL" id="JAEMWV010000002">
    <property type="protein sequence ID" value="MBN8250825.1"/>
    <property type="molecule type" value="Genomic_DNA"/>
</dbReference>
<dbReference type="PANTHER" id="PTHR32309">
    <property type="entry name" value="TYROSINE-PROTEIN KINASE"/>
    <property type="match status" value="1"/>
</dbReference>
<protein>
    <submittedName>
        <fullName evidence="10">Capsular biosynthesis protein</fullName>
    </submittedName>
</protein>
<reference evidence="10" key="1">
    <citation type="submission" date="2020-12" db="EMBL/GenBank/DDBJ databases">
        <title>PHA producing bacteria isolated from mangrove.</title>
        <authorList>
            <person name="Zheng W."/>
            <person name="Yu S."/>
            <person name="Huang Y."/>
        </authorList>
    </citation>
    <scope>NUCLEOTIDE SEQUENCE</scope>
    <source>
        <strain evidence="10">GN22-4</strain>
    </source>
</reference>
<dbReference type="Pfam" id="PF13807">
    <property type="entry name" value="GNVR"/>
    <property type="match status" value="1"/>
</dbReference>
<dbReference type="InterPro" id="IPR050445">
    <property type="entry name" value="Bact_polysacc_biosynth/exp"/>
</dbReference>
<evidence type="ECO:0000259" key="8">
    <source>
        <dbReference type="Pfam" id="PF02706"/>
    </source>
</evidence>
<evidence type="ECO:0000256" key="4">
    <source>
        <dbReference type="ARBA" id="ARBA00022692"/>
    </source>
</evidence>
<keyword evidence="4 7" id="KW-0812">Transmembrane</keyword>
<comment type="caution">
    <text evidence="10">The sequence shown here is derived from an EMBL/GenBank/DDBJ whole genome shotgun (WGS) entry which is preliminary data.</text>
</comment>
<dbReference type="AlphaFoldDB" id="A0A8I1MEA2"/>
<evidence type="ECO:0000256" key="2">
    <source>
        <dbReference type="ARBA" id="ARBA00006683"/>
    </source>
</evidence>
<keyword evidence="3" id="KW-1003">Cell membrane</keyword>
<feature type="domain" description="Tyrosine-protein kinase G-rich" evidence="9">
    <location>
        <begin position="142"/>
        <end position="194"/>
    </location>
</feature>
<dbReference type="GO" id="GO:0005886">
    <property type="term" value="C:plasma membrane"/>
    <property type="evidence" value="ECO:0007669"/>
    <property type="project" value="UniProtKB-SubCell"/>
</dbReference>
<evidence type="ECO:0000313" key="11">
    <source>
        <dbReference type="Proteomes" id="UP000664578"/>
    </source>
</evidence>
<dbReference type="PANTHER" id="PTHR32309:SF13">
    <property type="entry name" value="FERRIC ENTEROBACTIN TRANSPORT PROTEIN FEPE"/>
    <property type="match status" value="1"/>
</dbReference>
<proteinExistence type="inferred from homology"/>
<evidence type="ECO:0000256" key="1">
    <source>
        <dbReference type="ARBA" id="ARBA00004651"/>
    </source>
</evidence>
<feature type="transmembrane region" description="Helical" evidence="7">
    <location>
        <begin position="18"/>
        <end position="40"/>
    </location>
</feature>
<dbReference type="InterPro" id="IPR032807">
    <property type="entry name" value="GNVR"/>
</dbReference>
<evidence type="ECO:0000256" key="3">
    <source>
        <dbReference type="ARBA" id="ARBA00022475"/>
    </source>
</evidence>
<organism evidence="10 11">
    <name type="scientific">Priestia flexa</name>
    <dbReference type="NCBI Taxonomy" id="86664"/>
    <lineage>
        <taxon>Bacteria</taxon>
        <taxon>Bacillati</taxon>
        <taxon>Bacillota</taxon>
        <taxon>Bacilli</taxon>
        <taxon>Bacillales</taxon>
        <taxon>Bacillaceae</taxon>
        <taxon>Priestia</taxon>
    </lineage>
</organism>
<dbReference type="Pfam" id="PF02706">
    <property type="entry name" value="Wzz"/>
    <property type="match status" value="1"/>
</dbReference>
<evidence type="ECO:0000259" key="9">
    <source>
        <dbReference type="Pfam" id="PF13807"/>
    </source>
</evidence>
<feature type="transmembrane region" description="Helical" evidence="7">
    <location>
        <begin position="174"/>
        <end position="195"/>
    </location>
</feature>
<feature type="domain" description="Polysaccharide chain length determinant N-terminal" evidence="8">
    <location>
        <begin position="3"/>
        <end position="94"/>
    </location>
</feature>